<comment type="similarity">
    <text evidence="1">Belongs to the palmitoyl-protein thioesterase family.</text>
</comment>
<evidence type="ECO:0000256" key="1">
    <source>
        <dbReference type="ARBA" id="ARBA00010758"/>
    </source>
</evidence>
<accession>A0A1B7NWY3</accession>
<protein>
    <recommendedName>
        <fullName evidence="3">Palmitoyl-protein thioesterase 1</fullName>
        <ecNumber evidence="2">3.1.2.22</ecNumber>
    </recommendedName>
    <alternativeName>
        <fullName evidence="8">Palmitoyl-protein hydrolase 1</fullName>
    </alternativeName>
</protein>
<dbReference type="EMBL" id="LGUA01000511">
    <property type="protein sequence ID" value="OAX81265.1"/>
    <property type="molecule type" value="Genomic_DNA"/>
</dbReference>
<feature type="chain" id="PRO_5008598252" description="Palmitoyl-protein thioesterase 1" evidence="9">
    <location>
        <begin position="24"/>
        <end position="340"/>
    </location>
</feature>
<feature type="signal peptide" evidence="9">
    <location>
        <begin position="1"/>
        <end position="23"/>
    </location>
</feature>
<evidence type="ECO:0000313" key="10">
    <source>
        <dbReference type="EMBL" id="OAX81265.1"/>
    </source>
</evidence>
<dbReference type="PRINTS" id="PR00414">
    <property type="entry name" value="PPTHIESTRASE"/>
</dbReference>
<dbReference type="Gene3D" id="3.40.50.1820">
    <property type="entry name" value="alpha/beta hydrolase"/>
    <property type="match status" value="1"/>
</dbReference>
<dbReference type="InterPro" id="IPR029058">
    <property type="entry name" value="AB_hydrolase_fold"/>
</dbReference>
<evidence type="ECO:0000256" key="9">
    <source>
        <dbReference type="SAM" id="SignalP"/>
    </source>
</evidence>
<evidence type="ECO:0000256" key="8">
    <source>
        <dbReference type="ARBA" id="ARBA00031934"/>
    </source>
</evidence>
<dbReference type="PANTHER" id="PTHR11247:SF8">
    <property type="entry name" value="PALMITOYL-PROTEIN THIOESTERASE 1"/>
    <property type="match status" value="1"/>
</dbReference>
<name>A0A1B7NWY3_9EURO</name>
<dbReference type="AlphaFoldDB" id="A0A1B7NWY3"/>
<sequence length="340" mass="37861">MRNLVSSLHLLPLLILLPLQASALPRPQPKPDVNTLETGPLPLVIWHGLGDDYSNDGLKHVVELAQEVNPGTYVHVISLGNTPTGDREATFFGNVTTQLEEVCKQLGTEQILSTAPAINALGFSQGGQFLRGYIERCNFPPVRNLVTFGSQHNGISSFQACNATGDWLCKAGEALLRWGRWSSFVQSRLVPAQYFRDPMELDQYLAYSNFLADINNERPSKNATYKENMKKLNKFAMYMFAEDQTMVPKESAHFAEVNMTDGAVTPLKERMMFKDDWIGLKELDQNGKLDFKTIPGAHMSFSDETLRKVLEEYFGPIELGGGSAILEGTDADVQRVLSIE</sequence>
<gene>
    <name evidence="10" type="ORF">ACJ72_04393</name>
</gene>
<dbReference type="OrthoDB" id="10263094at2759"/>
<dbReference type="FunFam" id="3.40.50.1820:FF:000107">
    <property type="entry name" value="Palmitoyl-protein thioesterase 1"/>
    <property type="match status" value="1"/>
</dbReference>
<dbReference type="STRING" id="1658172.A0A1B7NWY3"/>
<dbReference type="InterPro" id="IPR002472">
    <property type="entry name" value="Palm_thioest"/>
</dbReference>
<dbReference type="SUPFAM" id="SSF53474">
    <property type="entry name" value="alpha/beta-Hydrolases"/>
    <property type="match status" value="1"/>
</dbReference>
<dbReference type="EC" id="3.1.2.22" evidence="2"/>
<keyword evidence="5" id="KW-0378">Hydrolase</keyword>
<organism evidence="10 11">
    <name type="scientific">Emergomyces africanus</name>
    <dbReference type="NCBI Taxonomy" id="1955775"/>
    <lineage>
        <taxon>Eukaryota</taxon>
        <taxon>Fungi</taxon>
        <taxon>Dikarya</taxon>
        <taxon>Ascomycota</taxon>
        <taxon>Pezizomycotina</taxon>
        <taxon>Eurotiomycetes</taxon>
        <taxon>Eurotiomycetidae</taxon>
        <taxon>Onygenales</taxon>
        <taxon>Ajellomycetaceae</taxon>
        <taxon>Emergomyces</taxon>
    </lineage>
</organism>
<dbReference type="Proteomes" id="UP000091918">
    <property type="component" value="Unassembled WGS sequence"/>
</dbReference>
<dbReference type="Pfam" id="PF02089">
    <property type="entry name" value="Palm_thioest"/>
    <property type="match status" value="1"/>
</dbReference>
<evidence type="ECO:0000256" key="6">
    <source>
        <dbReference type="ARBA" id="ARBA00023157"/>
    </source>
</evidence>
<evidence type="ECO:0000256" key="2">
    <source>
        <dbReference type="ARBA" id="ARBA00012423"/>
    </source>
</evidence>
<comment type="caution">
    <text evidence="10">The sequence shown here is derived from an EMBL/GenBank/DDBJ whole genome shotgun (WGS) entry which is preliminary data.</text>
</comment>
<keyword evidence="7" id="KW-0325">Glycoprotein</keyword>
<proteinExistence type="inferred from homology"/>
<evidence type="ECO:0000256" key="4">
    <source>
        <dbReference type="ARBA" id="ARBA00022729"/>
    </source>
</evidence>
<dbReference type="GO" id="GO:0008474">
    <property type="term" value="F:palmitoyl-(protein) hydrolase activity"/>
    <property type="evidence" value="ECO:0007669"/>
    <property type="project" value="UniProtKB-EC"/>
</dbReference>
<evidence type="ECO:0000256" key="5">
    <source>
        <dbReference type="ARBA" id="ARBA00022801"/>
    </source>
</evidence>
<dbReference type="PANTHER" id="PTHR11247">
    <property type="entry name" value="PALMITOYL-PROTEIN THIOESTERASE/DOLICHYLDIPHOSPHATASE 1"/>
    <property type="match status" value="1"/>
</dbReference>
<reference evidence="10 11" key="1">
    <citation type="submission" date="2015-07" db="EMBL/GenBank/DDBJ databases">
        <title>Emmonsia species relationships and genome sequence.</title>
        <authorList>
            <person name="Cuomo C.A."/>
            <person name="Schwartz I.S."/>
            <person name="Kenyon C."/>
            <person name="de Hoog G.S."/>
            <person name="Govender N.P."/>
            <person name="Botha A."/>
            <person name="Moreno L."/>
            <person name="de Vries M."/>
            <person name="Munoz J.F."/>
            <person name="Stielow J.B."/>
        </authorList>
    </citation>
    <scope>NUCLEOTIDE SEQUENCE [LARGE SCALE GENOMIC DNA]</scope>
    <source>
        <strain evidence="10 11">CBS 136260</strain>
    </source>
</reference>
<evidence type="ECO:0000313" key="11">
    <source>
        <dbReference type="Proteomes" id="UP000091918"/>
    </source>
</evidence>
<keyword evidence="11" id="KW-1185">Reference proteome</keyword>
<keyword evidence="4 9" id="KW-0732">Signal</keyword>
<evidence type="ECO:0000256" key="7">
    <source>
        <dbReference type="ARBA" id="ARBA00023180"/>
    </source>
</evidence>
<keyword evidence="6" id="KW-1015">Disulfide bond</keyword>
<evidence type="ECO:0000256" key="3">
    <source>
        <dbReference type="ARBA" id="ARBA00014212"/>
    </source>
</evidence>